<protein>
    <submittedName>
        <fullName evidence="1">Uncharacterized protein</fullName>
    </submittedName>
</protein>
<proteinExistence type="predicted"/>
<gene>
    <name evidence="1" type="ORF">NDU88_006292</name>
</gene>
<accession>A0AAV7RNJ4</accession>
<organism evidence="1 2">
    <name type="scientific">Pleurodeles waltl</name>
    <name type="common">Iberian ribbed newt</name>
    <dbReference type="NCBI Taxonomy" id="8319"/>
    <lineage>
        <taxon>Eukaryota</taxon>
        <taxon>Metazoa</taxon>
        <taxon>Chordata</taxon>
        <taxon>Craniata</taxon>
        <taxon>Vertebrata</taxon>
        <taxon>Euteleostomi</taxon>
        <taxon>Amphibia</taxon>
        <taxon>Batrachia</taxon>
        <taxon>Caudata</taxon>
        <taxon>Salamandroidea</taxon>
        <taxon>Salamandridae</taxon>
        <taxon>Pleurodelinae</taxon>
        <taxon>Pleurodeles</taxon>
    </lineage>
</organism>
<dbReference type="Proteomes" id="UP001066276">
    <property type="component" value="Chromosome 5"/>
</dbReference>
<sequence length="129" mass="14204">MPKRLRHQAKPLDCWGSSTLSEVSCDLMAAKKSDGADTLTKEDLPSHLGDLLNKLANMITMQMQALKFSLTSKLADLSKEIPALEAEEGKDIVCFCATLLQSMLQEEKVDSTAIIQAHRDDTLLPEEDS</sequence>
<evidence type="ECO:0000313" key="1">
    <source>
        <dbReference type="EMBL" id="KAJ1153533.1"/>
    </source>
</evidence>
<name>A0AAV7RNJ4_PLEWA</name>
<reference evidence="1" key="1">
    <citation type="journal article" date="2022" name="bioRxiv">
        <title>Sequencing and chromosome-scale assembly of the giantPleurodeles waltlgenome.</title>
        <authorList>
            <person name="Brown T."/>
            <person name="Elewa A."/>
            <person name="Iarovenko S."/>
            <person name="Subramanian E."/>
            <person name="Araus A.J."/>
            <person name="Petzold A."/>
            <person name="Susuki M."/>
            <person name="Suzuki K.-i.T."/>
            <person name="Hayashi T."/>
            <person name="Toyoda A."/>
            <person name="Oliveira C."/>
            <person name="Osipova E."/>
            <person name="Leigh N.D."/>
            <person name="Simon A."/>
            <person name="Yun M.H."/>
        </authorList>
    </citation>
    <scope>NUCLEOTIDE SEQUENCE</scope>
    <source>
        <strain evidence="1">20211129_DDA</strain>
        <tissue evidence="1">Liver</tissue>
    </source>
</reference>
<dbReference type="AlphaFoldDB" id="A0AAV7RNJ4"/>
<dbReference type="EMBL" id="JANPWB010000009">
    <property type="protein sequence ID" value="KAJ1153533.1"/>
    <property type="molecule type" value="Genomic_DNA"/>
</dbReference>
<comment type="caution">
    <text evidence="1">The sequence shown here is derived from an EMBL/GenBank/DDBJ whole genome shotgun (WGS) entry which is preliminary data.</text>
</comment>
<keyword evidence="2" id="KW-1185">Reference proteome</keyword>
<evidence type="ECO:0000313" key="2">
    <source>
        <dbReference type="Proteomes" id="UP001066276"/>
    </source>
</evidence>